<evidence type="ECO:0000313" key="2">
    <source>
        <dbReference type="Proteomes" id="UP000321386"/>
    </source>
</evidence>
<dbReference type="OrthoDB" id="4470938at2"/>
<dbReference type="Proteomes" id="UP000321386">
    <property type="component" value="Unassembled WGS sequence"/>
</dbReference>
<name>A0A510URM1_9CELL</name>
<sequence length="153" mass="16656">MTQARWSLAMRDFPPDYADVTIIRLPTGAPTDPGTWATTTFSPRTAPAWVRVALGLRQLLVPLIGVPRAPRETFAVDEVVAEPAGGEALIVADDRHLDFRCGVAVDATAGLVAVTTNVRLHNRRGRLYFLPVRALHPVVVRSMLKRAARVLAA</sequence>
<evidence type="ECO:0000313" key="1">
    <source>
        <dbReference type="EMBL" id="GEK17307.1"/>
    </source>
</evidence>
<reference evidence="1 2" key="1">
    <citation type="submission" date="2019-07" db="EMBL/GenBank/DDBJ databases">
        <title>Whole genome shotgun sequence of Cellulomonas persica NBRC 101101.</title>
        <authorList>
            <person name="Hosoyama A."/>
            <person name="Uohara A."/>
            <person name="Ohji S."/>
            <person name="Ichikawa N."/>
        </authorList>
    </citation>
    <scope>NUCLEOTIDE SEQUENCE [LARGE SCALE GENOMIC DNA]</scope>
    <source>
        <strain evidence="1 2">NBRC 101101</strain>
    </source>
</reference>
<dbReference type="Pfam" id="PF11066">
    <property type="entry name" value="DUF2867"/>
    <property type="match status" value="1"/>
</dbReference>
<organism evidence="1 2">
    <name type="scientific">Cellulomonas persica</name>
    <dbReference type="NCBI Taxonomy" id="76861"/>
    <lineage>
        <taxon>Bacteria</taxon>
        <taxon>Bacillati</taxon>
        <taxon>Actinomycetota</taxon>
        <taxon>Actinomycetes</taxon>
        <taxon>Micrococcales</taxon>
        <taxon>Cellulomonadaceae</taxon>
        <taxon>Cellulomonas</taxon>
    </lineage>
</organism>
<gene>
    <name evidence="1" type="ORF">CPE01_10400</name>
</gene>
<keyword evidence="2" id="KW-1185">Reference proteome</keyword>
<dbReference type="RefSeq" id="WP_146805587.1">
    <property type="nucleotide sequence ID" value="NZ_BJUA01000004.1"/>
</dbReference>
<dbReference type="AlphaFoldDB" id="A0A510URM1"/>
<proteinExistence type="predicted"/>
<dbReference type="InterPro" id="IPR021295">
    <property type="entry name" value="DUF2867"/>
</dbReference>
<comment type="caution">
    <text evidence="1">The sequence shown here is derived from an EMBL/GenBank/DDBJ whole genome shotgun (WGS) entry which is preliminary data.</text>
</comment>
<accession>A0A510URM1</accession>
<evidence type="ECO:0008006" key="3">
    <source>
        <dbReference type="Google" id="ProtNLM"/>
    </source>
</evidence>
<dbReference type="EMBL" id="BJUA01000004">
    <property type="protein sequence ID" value="GEK17307.1"/>
    <property type="molecule type" value="Genomic_DNA"/>
</dbReference>
<protein>
    <recommendedName>
        <fullName evidence="3">DUF2867 domain-containing protein</fullName>
    </recommendedName>
</protein>